<evidence type="ECO:0000313" key="1">
    <source>
        <dbReference type="EMBL" id="RAN93374.1"/>
    </source>
</evidence>
<evidence type="ECO:0000313" key="2">
    <source>
        <dbReference type="Proteomes" id="UP000249334"/>
    </source>
</evidence>
<gene>
    <name evidence="1" type="ORF">GAR05_05590</name>
</gene>
<comment type="caution">
    <text evidence="1">The sequence shown here is derived from an EMBL/GenBank/DDBJ whole genome shotgun (WGS) entry which is preliminary data.</text>
</comment>
<protein>
    <submittedName>
        <fullName evidence="1">Uncharacterized protein</fullName>
    </submittedName>
</protein>
<dbReference type="EMBL" id="PXXW01000047">
    <property type="protein sequence ID" value="RAN93374.1"/>
    <property type="molecule type" value="Genomic_DNA"/>
</dbReference>
<accession>A0ABX9CB55</accession>
<keyword evidence="2" id="KW-1185">Reference proteome</keyword>
<name>A0ABX9CB55_9ACTN</name>
<organism evidence="1 2">
    <name type="scientific">Micromonospora saelicesensis</name>
    <dbReference type="NCBI Taxonomy" id="285676"/>
    <lineage>
        <taxon>Bacteria</taxon>
        <taxon>Bacillati</taxon>
        <taxon>Actinomycetota</taxon>
        <taxon>Actinomycetes</taxon>
        <taxon>Micromonosporales</taxon>
        <taxon>Micromonosporaceae</taxon>
        <taxon>Micromonospora</taxon>
    </lineage>
</organism>
<sequence length="159" mass="16741">MGGTLLLQAALAAAGCGEHRHADELADRAADVAACLRGYDDPHRTSFGPIAVELARVLVAAQRGDAVEALRRHSTVMRREGWRGLSAEYRGAYLVDVARAYLQVGELRGAARALVDADSVAPAEVRCRPLVRTAIADVARAQPAPAGVARLATVVGLTH</sequence>
<reference evidence="1 2" key="1">
    <citation type="submission" date="2018-03" db="EMBL/GenBank/DDBJ databases">
        <title>Genomic framework for the identification of Micromonospora saelicesensis and Micromonospora noduli.</title>
        <authorList>
            <person name="Riesco R."/>
            <person name="Trujillo M.E."/>
        </authorList>
    </citation>
    <scope>NUCLEOTIDE SEQUENCE [LARGE SCALE GENOMIC DNA]</scope>
    <source>
        <strain evidence="1 2">GAR05</strain>
    </source>
</reference>
<dbReference type="Proteomes" id="UP000249334">
    <property type="component" value="Unassembled WGS sequence"/>
</dbReference>
<dbReference type="RefSeq" id="WP_258401530.1">
    <property type="nucleotide sequence ID" value="NZ_PXXW01000047.1"/>
</dbReference>
<proteinExistence type="predicted"/>